<keyword evidence="1" id="KW-0175">Coiled coil</keyword>
<evidence type="ECO:0000256" key="1">
    <source>
        <dbReference type="SAM" id="Coils"/>
    </source>
</evidence>
<protein>
    <submittedName>
        <fullName evidence="2">Uncharacterized protein</fullName>
    </submittedName>
</protein>
<gene>
    <name evidence="2" type="ORF">PSKM_gp46</name>
</gene>
<reference evidence="2 3" key="1">
    <citation type="submission" date="2019-04" db="EMBL/GenBank/DDBJ databases">
        <title>Complete genome sequence of Pantoea sp. infecting bacteriophage vB_PagM_PSKM.</title>
        <authorList>
            <person name="Truncaite L."/>
            <person name="Simoliuniene M."/>
            <person name="Zajanckauskaite A."/>
            <person name="Meskys R."/>
            <person name="Simoliunas E."/>
        </authorList>
    </citation>
    <scope>NUCLEOTIDE SEQUENCE [LARGE SCALE GENOMIC DNA]</scope>
    <source>
        <strain evidence="2">PSKM</strain>
    </source>
</reference>
<evidence type="ECO:0000313" key="3">
    <source>
        <dbReference type="Proteomes" id="UP000318728"/>
    </source>
</evidence>
<evidence type="ECO:0000313" key="2">
    <source>
        <dbReference type="EMBL" id="QDH45803.1"/>
    </source>
</evidence>
<accession>A0A513ZYM6</accession>
<sequence>MTKCKKQQRRLVFTLVNTFGKRHEKMAYQSIVNNLVGLGRKVQSLTQQVSNRDEYIASLEAQLAEARRVSLFGNPRHNCSVGVGDGTGNLVVHGDYESVKAVQRIILQAEADRGRLAAAETVKENWKERAWTAEEKLAAAESQSAKWKEEAIKAHEESEIVLARLAKCEEAGRKLSLEWVYEDELPDGYPYDEMFPFSKVDIVRMFPIFVTIRGVGLAEVIEDDASLKAGVNALVDCLEDCGDAEQGLRLALRAMLEGRK</sequence>
<feature type="coiled-coil region" evidence="1">
    <location>
        <begin position="123"/>
        <end position="157"/>
    </location>
</feature>
<dbReference type="Proteomes" id="UP000318728">
    <property type="component" value="Segment"/>
</dbReference>
<keyword evidence="3" id="KW-1185">Reference proteome</keyword>
<dbReference type="EMBL" id="MK798144">
    <property type="protein sequence ID" value="QDH45803.1"/>
    <property type="molecule type" value="Genomic_DNA"/>
</dbReference>
<proteinExistence type="predicted"/>
<name>A0A513ZYM6_9CAUD</name>
<organism evidence="2 3">
    <name type="scientific">Pantoea phage vB_PagM_PSKM</name>
    <dbReference type="NCBI Taxonomy" id="2588094"/>
    <lineage>
        <taxon>Viruses</taxon>
        <taxon>Duplodnaviria</taxon>
        <taxon>Heunggongvirae</taxon>
        <taxon>Uroviricota</taxon>
        <taxon>Caudoviricetes</taxon>
        <taxon>Dibbivirus</taxon>
        <taxon>Dibbivirus PSKM</taxon>
    </lineage>
</organism>